<accession>A0A1I5S914</accession>
<sequence length="102" mass="10814">MRRALALFVLLSAGQAWAMEGQGNSSDHFTVGSSLGTAGTSASTSNALRPYEKAREDALAYVASAGDIRGARLESALHHYRSHHPYSAVSDMQLALSIATLH</sequence>
<dbReference type="NCBIfam" id="TIGR02448">
    <property type="entry name" value="conserverd hypothetical protein"/>
    <property type="match status" value="1"/>
</dbReference>
<evidence type="ECO:0008006" key="4">
    <source>
        <dbReference type="Google" id="ProtNLM"/>
    </source>
</evidence>
<evidence type="ECO:0000313" key="3">
    <source>
        <dbReference type="Proteomes" id="UP000182400"/>
    </source>
</evidence>
<dbReference type="EMBL" id="FOWP01000019">
    <property type="protein sequence ID" value="SFP67200.1"/>
    <property type="molecule type" value="Genomic_DNA"/>
</dbReference>
<dbReference type="RefSeq" id="WP_074941612.1">
    <property type="nucleotide sequence ID" value="NZ_FOWP01000019.1"/>
</dbReference>
<organism evidence="2 3">
    <name type="scientific">Ectopseudomonas composti</name>
    <dbReference type="NCBI Taxonomy" id="658457"/>
    <lineage>
        <taxon>Bacteria</taxon>
        <taxon>Pseudomonadati</taxon>
        <taxon>Pseudomonadota</taxon>
        <taxon>Gammaproteobacteria</taxon>
        <taxon>Pseudomonadales</taxon>
        <taxon>Pseudomonadaceae</taxon>
        <taxon>Ectopseudomonas</taxon>
    </lineage>
</organism>
<keyword evidence="1" id="KW-0732">Signal</keyword>
<gene>
    <name evidence="2" type="ORF">SAMN05216601_11974</name>
</gene>
<proteinExistence type="predicted"/>
<evidence type="ECO:0000256" key="1">
    <source>
        <dbReference type="SAM" id="SignalP"/>
    </source>
</evidence>
<dbReference type="STRING" id="658457.SAMN05216601_11974"/>
<dbReference type="OrthoDB" id="6911313at2"/>
<dbReference type="Pfam" id="PF09498">
    <property type="entry name" value="DUF2388"/>
    <property type="match status" value="1"/>
</dbReference>
<name>A0A1I5S914_9GAMM</name>
<protein>
    <recommendedName>
        <fullName evidence="4">Holliday junction helicase</fullName>
    </recommendedName>
</protein>
<feature type="chain" id="PRO_5010267909" description="Holliday junction helicase" evidence="1">
    <location>
        <begin position="19"/>
        <end position="102"/>
    </location>
</feature>
<dbReference type="Proteomes" id="UP000182400">
    <property type="component" value="Unassembled WGS sequence"/>
</dbReference>
<reference evidence="2 3" key="1">
    <citation type="submission" date="2016-10" db="EMBL/GenBank/DDBJ databases">
        <authorList>
            <person name="de Groot N.N."/>
        </authorList>
    </citation>
    <scope>NUCLEOTIDE SEQUENCE [LARGE SCALE GENOMIC DNA]</scope>
    <source>
        <strain evidence="2 3">CCUG 59231</strain>
    </source>
</reference>
<feature type="signal peptide" evidence="1">
    <location>
        <begin position="1"/>
        <end position="18"/>
    </location>
</feature>
<evidence type="ECO:0000313" key="2">
    <source>
        <dbReference type="EMBL" id="SFP67200.1"/>
    </source>
</evidence>
<dbReference type="InterPro" id="IPR012661">
    <property type="entry name" value="CHP02448"/>
</dbReference>
<dbReference type="AlphaFoldDB" id="A0A1I5S914"/>